<keyword evidence="4" id="KW-1185">Reference proteome</keyword>
<dbReference type="Proteomes" id="UP001437256">
    <property type="component" value="Unassembled WGS sequence"/>
</dbReference>
<evidence type="ECO:0000313" key="3">
    <source>
        <dbReference type="EMBL" id="KAL0069043.1"/>
    </source>
</evidence>
<reference evidence="3 4" key="1">
    <citation type="submission" date="2024-05" db="EMBL/GenBank/DDBJ databases">
        <title>A draft genome resource for the thread blight pathogen Marasmius tenuissimus strain MS-2.</title>
        <authorList>
            <person name="Yulfo-Soto G.E."/>
            <person name="Baruah I.K."/>
            <person name="Amoako-Attah I."/>
            <person name="Bukari Y."/>
            <person name="Meinhardt L.W."/>
            <person name="Bailey B.A."/>
            <person name="Cohen S.P."/>
        </authorList>
    </citation>
    <scope>NUCLEOTIDE SEQUENCE [LARGE SCALE GENOMIC DNA]</scope>
    <source>
        <strain evidence="3 4">MS-2</strain>
    </source>
</reference>
<feature type="non-terminal residue" evidence="3">
    <location>
        <position position="402"/>
    </location>
</feature>
<comment type="caution">
    <text evidence="3">The sequence shown here is derived from an EMBL/GenBank/DDBJ whole genome shotgun (WGS) entry which is preliminary data.</text>
</comment>
<organism evidence="3 4">
    <name type="scientific">Marasmius tenuissimus</name>
    <dbReference type="NCBI Taxonomy" id="585030"/>
    <lineage>
        <taxon>Eukaryota</taxon>
        <taxon>Fungi</taxon>
        <taxon>Dikarya</taxon>
        <taxon>Basidiomycota</taxon>
        <taxon>Agaricomycotina</taxon>
        <taxon>Agaricomycetes</taxon>
        <taxon>Agaricomycetidae</taxon>
        <taxon>Agaricales</taxon>
        <taxon>Marasmiineae</taxon>
        <taxon>Marasmiaceae</taxon>
        <taxon>Marasmius</taxon>
    </lineage>
</organism>
<proteinExistence type="inferred from homology"/>
<comment type="similarity">
    <text evidence="1">Belongs to the UDP-glycosyltransferase family.</text>
</comment>
<dbReference type="EMBL" id="JBBXMP010000014">
    <property type="protein sequence ID" value="KAL0069043.1"/>
    <property type="molecule type" value="Genomic_DNA"/>
</dbReference>
<evidence type="ECO:0000256" key="1">
    <source>
        <dbReference type="ARBA" id="ARBA00009995"/>
    </source>
</evidence>
<protein>
    <submittedName>
        <fullName evidence="3">Uncharacterized protein</fullName>
    </submittedName>
</protein>
<gene>
    <name evidence="3" type="ORF">AAF712_003726</name>
</gene>
<dbReference type="PANTHER" id="PTHR11926">
    <property type="entry name" value="GLUCOSYL/GLUCURONOSYL TRANSFERASES"/>
    <property type="match status" value="1"/>
</dbReference>
<keyword evidence="2" id="KW-0808">Transferase</keyword>
<dbReference type="Pfam" id="PF00201">
    <property type="entry name" value="UDPGT"/>
    <property type="match status" value="1"/>
</dbReference>
<evidence type="ECO:0000313" key="4">
    <source>
        <dbReference type="Proteomes" id="UP001437256"/>
    </source>
</evidence>
<dbReference type="Gene3D" id="3.40.50.2000">
    <property type="entry name" value="Glycogen Phosphorylase B"/>
    <property type="match status" value="2"/>
</dbReference>
<dbReference type="InterPro" id="IPR002213">
    <property type="entry name" value="UDP_glucos_trans"/>
</dbReference>
<sequence>MVLVAELRPNVVITFLAGAMYPKIVGELAKLPSTRYKEIESRINVIDIPNPTPDFMNNPAFFKAFETLSQSGTLTCASSGKSVTGLPKPSLAIIDPFAAYAFDAIRTLAPPHELPIFAWMSASPLIREFGPESHGGKGDYTERIKKEVTETGGNPLEIGAKIHGTVNNELIEIPGYPPMFDYEWFPQDIDLRMSAALLQRGRKYIHEAEGTFCVSTRVLERESIEVMENYLHGMGKELVCIGFVSSLFPQPPADDESQVLPFLDRVQRKHGDKSLVYIAFGTTFWPADSGKVYIVIDELIRSGTPFLFAYGSAKPDVPQVVKEKIASSGVGMAVPWAPQDSVLQHPSVGWFLTHGGWNSLQEGFRYRVPLIFWPMGADQPSNAALITLTHRASFELLSVRTG</sequence>
<dbReference type="PANTHER" id="PTHR11926:SF774">
    <property type="entry name" value="UDP-GLYCOSYLTRANSFERASE 85A1-RELATED"/>
    <property type="match status" value="1"/>
</dbReference>
<dbReference type="SUPFAM" id="SSF53756">
    <property type="entry name" value="UDP-Glycosyltransferase/glycogen phosphorylase"/>
    <property type="match status" value="1"/>
</dbReference>
<dbReference type="CDD" id="cd03784">
    <property type="entry name" value="GT1_Gtf-like"/>
    <property type="match status" value="1"/>
</dbReference>
<name>A0ABR3A5W1_9AGAR</name>
<accession>A0ABR3A5W1</accession>
<evidence type="ECO:0000256" key="2">
    <source>
        <dbReference type="ARBA" id="ARBA00022679"/>
    </source>
</evidence>